<dbReference type="OrthoDB" id="9804790at2"/>
<dbReference type="SUPFAM" id="SSF51430">
    <property type="entry name" value="NAD(P)-linked oxidoreductase"/>
    <property type="match status" value="1"/>
</dbReference>
<dbReference type="Proteomes" id="UP000291269">
    <property type="component" value="Unassembled WGS sequence"/>
</dbReference>
<dbReference type="InterPro" id="IPR036812">
    <property type="entry name" value="NAD(P)_OxRdtase_dom_sf"/>
</dbReference>
<dbReference type="FunFam" id="3.20.20.100:FF:000015">
    <property type="entry name" value="Oxidoreductase, aldo/keto reductase family"/>
    <property type="match status" value="1"/>
</dbReference>
<dbReference type="CDD" id="cd19071">
    <property type="entry name" value="AKR_AKR1-5-like"/>
    <property type="match status" value="1"/>
</dbReference>
<dbReference type="PROSITE" id="PS00798">
    <property type="entry name" value="ALDOKETO_REDUCTASE_1"/>
    <property type="match status" value="1"/>
</dbReference>
<feature type="site" description="Lowers pKa of active site Tyr" evidence="6">
    <location>
        <position position="78"/>
    </location>
</feature>
<evidence type="ECO:0000256" key="3">
    <source>
        <dbReference type="ARBA" id="ARBA00023002"/>
    </source>
</evidence>
<dbReference type="PANTHER" id="PTHR43827">
    <property type="entry name" value="2,5-DIKETO-D-GLUCONIC ACID REDUCTASE"/>
    <property type="match status" value="1"/>
</dbReference>
<dbReference type="InterPro" id="IPR020471">
    <property type="entry name" value="AKR"/>
</dbReference>
<dbReference type="InterPro" id="IPR018170">
    <property type="entry name" value="Aldo/ket_reductase_CS"/>
</dbReference>
<comment type="similarity">
    <text evidence="1">Belongs to the aldo/keto reductase family.</text>
</comment>
<dbReference type="RefSeq" id="WP_129224740.1">
    <property type="nucleotide sequence ID" value="NZ_SDOZ01000002.1"/>
</dbReference>
<evidence type="ECO:0000256" key="1">
    <source>
        <dbReference type="ARBA" id="ARBA00007905"/>
    </source>
</evidence>
<dbReference type="Gene3D" id="3.20.20.100">
    <property type="entry name" value="NADP-dependent oxidoreductase domain"/>
    <property type="match status" value="1"/>
</dbReference>
<dbReference type="EMBL" id="SDOZ01000002">
    <property type="protein sequence ID" value="RXZ61759.1"/>
    <property type="molecule type" value="Genomic_DNA"/>
</dbReference>
<dbReference type="GO" id="GO:0016616">
    <property type="term" value="F:oxidoreductase activity, acting on the CH-OH group of donors, NAD or NADP as acceptor"/>
    <property type="evidence" value="ECO:0007669"/>
    <property type="project" value="UniProtKB-ARBA"/>
</dbReference>
<proteinExistence type="inferred from homology"/>
<dbReference type="Pfam" id="PF00248">
    <property type="entry name" value="Aldo_ket_red"/>
    <property type="match status" value="1"/>
</dbReference>
<dbReference type="PROSITE" id="PS00063">
    <property type="entry name" value="ALDOKETO_REDUCTASE_3"/>
    <property type="match status" value="1"/>
</dbReference>
<evidence type="ECO:0000313" key="8">
    <source>
        <dbReference type="EMBL" id="RXZ61759.1"/>
    </source>
</evidence>
<evidence type="ECO:0000256" key="4">
    <source>
        <dbReference type="PIRSR" id="PIRSR000097-1"/>
    </source>
</evidence>
<keyword evidence="2" id="KW-0521">NADP</keyword>
<sequence length="282" mass="31061">MNSLQESFILHNGIKIPCVGFGTYLSAAGGETERAVAEALKVGYRHIDTAAFYKNESDVGNAVKKSGIAREEIFVTTKCWNADRGYENAKAACEKSLLTLGLSYIDLYLIHWPANEKQFGERAEEINAETWRAFEELCAEGKIRAAGVSNFLPHHLEMLKKTAKFMPAVDQIEARPGFWQEETLDYCRAHSILVEAWSPLGRGASLALPAIGTLAEKYGKSPAQIILRRMLQRGILPLPKSVTPARIAENADLFDFTLSDADCAAIDALRAPAGKNPDEIDF</sequence>
<dbReference type="PIRSF" id="PIRSF000097">
    <property type="entry name" value="AKR"/>
    <property type="match status" value="1"/>
</dbReference>
<feature type="binding site" evidence="5">
    <location>
        <position position="111"/>
    </location>
    <ligand>
        <name>substrate</name>
    </ligand>
</feature>
<organism evidence="8 9">
    <name type="scientific">Candidatus Borkfalkia ceftriaxoniphila</name>
    <dbReference type="NCBI Taxonomy" id="2508949"/>
    <lineage>
        <taxon>Bacteria</taxon>
        <taxon>Bacillati</taxon>
        <taxon>Bacillota</taxon>
        <taxon>Clostridia</taxon>
        <taxon>Christensenellales</taxon>
        <taxon>Christensenellaceae</taxon>
        <taxon>Candidatus Borkfalkia</taxon>
    </lineage>
</organism>
<evidence type="ECO:0000259" key="7">
    <source>
        <dbReference type="Pfam" id="PF00248"/>
    </source>
</evidence>
<accession>A0A4Q2KCM1</accession>
<comment type="caution">
    <text evidence="8">The sequence shown here is derived from an EMBL/GenBank/DDBJ whole genome shotgun (WGS) entry which is preliminary data.</text>
</comment>
<evidence type="ECO:0000313" key="9">
    <source>
        <dbReference type="Proteomes" id="UP000291269"/>
    </source>
</evidence>
<dbReference type="AlphaFoldDB" id="A0A4Q2KCM1"/>
<gene>
    <name evidence="8" type="ORF">ESZ91_05050</name>
</gene>
<feature type="active site" description="Proton donor" evidence="4">
    <location>
        <position position="53"/>
    </location>
</feature>
<keyword evidence="3" id="KW-0560">Oxidoreductase</keyword>
<dbReference type="PANTHER" id="PTHR43827:SF3">
    <property type="entry name" value="NADP-DEPENDENT OXIDOREDUCTASE DOMAIN-CONTAINING PROTEIN"/>
    <property type="match status" value="1"/>
</dbReference>
<name>A0A4Q2KCM1_9FIRM</name>
<evidence type="ECO:0000256" key="6">
    <source>
        <dbReference type="PIRSR" id="PIRSR000097-3"/>
    </source>
</evidence>
<evidence type="ECO:0000256" key="2">
    <source>
        <dbReference type="ARBA" id="ARBA00022857"/>
    </source>
</evidence>
<reference evidence="8 9" key="1">
    <citation type="journal article" date="2019" name="Gut">
        <title>Antibiotics-induced monodominance of a novel gut bacterial order.</title>
        <authorList>
            <person name="Hildebrand F."/>
            <person name="Moitinho-Silva L."/>
            <person name="Blasche S."/>
            <person name="Jahn M.T."/>
            <person name="Gossmann T.I."/>
            <person name="Heuerta-Cepas J."/>
            <person name="Hercog R."/>
            <person name="Luetge M."/>
            <person name="Bahram M."/>
            <person name="Pryszlak A."/>
            <person name="Alves R.J."/>
            <person name="Waszak S.M."/>
            <person name="Zhu A."/>
            <person name="Ye L."/>
            <person name="Costea P.I."/>
            <person name="Aalvink S."/>
            <person name="Belzer C."/>
            <person name="Forslund S.K."/>
            <person name="Sunagawa S."/>
            <person name="Hentschel U."/>
            <person name="Merten C."/>
            <person name="Patil K.R."/>
            <person name="Benes V."/>
            <person name="Bork P."/>
        </authorList>
    </citation>
    <scope>NUCLEOTIDE SEQUENCE [LARGE SCALE GENOMIC DNA]</scope>
    <source>
        <strain evidence="8 9">HDS1380</strain>
    </source>
</reference>
<feature type="domain" description="NADP-dependent oxidoreductase" evidence="7">
    <location>
        <begin position="31"/>
        <end position="270"/>
    </location>
</feature>
<keyword evidence="9" id="KW-1185">Reference proteome</keyword>
<evidence type="ECO:0000256" key="5">
    <source>
        <dbReference type="PIRSR" id="PIRSR000097-2"/>
    </source>
</evidence>
<dbReference type="InterPro" id="IPR023210">
    <property type="entry name" value="NADP_OxRdtase_dom"/>
</dbReference>
<dbReference type="PRINTS" id="PR00069">
    <property type="entry name" value="ALDKETRDTASE"/>
</dbReference>
<protein>
    <submittedName>
        <fullName evidence="8">Aldo/keto reductase</fullName>
    </submittedName>
</protein>